<keyword evidence="2" id="KW-1185">Reference proteome</keyword>
<accession>A0A9W6WCX9</accession>
<dbReference type="Pfam" id="PF01063">
    <property type="entry name" value="Aminotran_4"/>
    <property type="match status" value="1"/>
</dbReference>
<dbReference type="AlphaFoldDB" id="A0A9W6WCX9"/>
<dbReference type="InterPro" id="IPR001544">
    <property type="entry name" value="Aminotrans_IV"/>
</dbReference>
<evidence type="ECO:0000313" key="1">
    <source>
        <dbReference type="EMBL" id="GLZ80270.1"/>
    </source>
</evidence>
<dbReference type="EMBL" id="BSTX01000004">
    <property type="protein sequence ID" value="GLZ80270.1"/>
    <property type="molecule type" value="Genomic_DNA"/>
</dbReference>
<organism evidence="1 2">
    <name type="scientific">Actinorhabdospora filicis</name>
    <dbReference type="NCBI Taxonomy" id="1785913"/>
    <lineage>
        <taxon>Bacteria</taxon>
        <taxon>Bacillati</taxon>
        <taxon>Actinomycetota</taxon>
        <taxon>Actinomycetes</taxon>
        <taxon>Micromonosporales</taxon>
        <taxon>Micromonosporaceae</taxon>
        <taxon>Actinorhabdospora</taxon>
    </lineage>
</organism>
<proteinExistence type="predicted"/>
<evidence type="ECO:0008006" key="3">
    <source>
        <dbReference type="Google" id="ProtNLM"/>
    </source>
</evidence>
<dbReference type="Proteomes" id="UP001165079">
    <property type="component" value="Unassembled WGS sequence"/>
</dbReference>
<evidence type="ECO:0000313" key="2">
    <source>
        <dbReference type="Proteomes" id="UP001165079"/>
    </source>
</evidence>
<sequence>MTIAHINGRPATAEQLAPLAFAGFAHFTAMQIRDHRVRGLDLHLDRLRAASAELFGRAEPDELIREYIRAVLAEAPADASLTVTVSTGEFVPDAPLRVLVRAGDPSDGPAGPLALDVVHHERWMPRLKHVGEGAKTHLLRTAKARGFDDAAFADGDGRLSEATIWNLAFWDGTSVLWPRAEILTGTTMGILRRRLTVPQTTVDLRPGDLTGLAGVVMNSWTPAVPLSRVGDVELADAGEFAGVLREAFGREEWTRV</sequence>
<dbReference type="InterPro" id="IPR043131">
    <property type="entry name" value="BCAT-like_N"/>
</dbReference>
<dbReference type="InterPro" id="IPR043132">
    <property type="entry name" value="BCAT-like_C"/>
</dbReference>
<dbReference type="RefSeq" id="WP_285665426.1">
    <property type="nucleotide sequence ID" value="NZ_BSTX01000004.1"/>
</dbReference>
<reference evidence="1" key="1">
    <citation type="submission" date="2023-03" db="EMBL/GenBank/DDBJ databases">
        <title>Actinorhabdospora filicis NBRC 111898.</title>
        <authorList>
            <person name="Ichikawa N."/>
            <person name="Sato H."/>
            <person name="Tonouchi N."/>
        </authorList>
    </citation>
    <scope>NUCLEOTIDE SEQUENCE</scope>
    <source>
        <strain evidence="1">NBRC 111898</strain>
    </source>
</reference>
<dbReference type="SUPFAM" id="SSF56752">
    <property type="entry name" value="D-aminoacid aminotransferase-like PLP-dependent enzymes"/>
    <property type="match status" value="1"/>
</dbReference>
<dbReference type="Gene3D" id="3.20.10.10">
    <property type="entry name" value="D-amino Acid Aminotransferase, subunit A, domain 2"/>
    <property type="match status" value="1"/>
</dbReference>
<comment type="caution">
    <text evidence="1">The sequence shown here is derived from an EMBL/GenBank/DDBJ whole genome shotgun (WGS) entry which is preliminary data.</text>
</comment>
<protein>
    <recommendedName>
        <fullName evidence="3">Branched-subunit amino acid aminotransferase/4-amino-4-deoxychorismate lyase</fullName>
    </recommendedName>
</protein>
<name>A0A9W6WCX9_9ACTN</name>
<dbReference type="GO" id="GO:0003824">
    <property type="term" value="F:catalytic activity"/>
    <property type="evidence" value="ECO:0007669"/>
    <property type="project" value="InterPro"/>
</dbReference>
<dbReference type="InterPro" id="IPR036038">
    <property type="entry name" value="Aminotransferase-like"/>
</dbReference>
<dbReference type="NCBIfam" id="NF006734">
    <property type="entry name" value="PRK09266.1"/>
    <property type="match status" value="1"/>
</dbReference>
<gene>
    <name evidence="1" type="ORF">Afil01_50770</name>
</gene>
<dbReference type="Gene3D" id="3.30.470.10">
    <property type="match status" value="1"/>
</dbReference>